<feature type="transmembrane region" description="Helical" evidence="5">
    <location>
        <begin position="51"/>
        <end position="72"/>
    </location>
</feature>
<reference evidence="6" key="2">
    <citation type="journal article" date="2019" name="Gigascience">
        <title>High-quality Schistosoma haematobium genome achieved by single-molecule and long-range sequencing.</title>
        <authorList>
            <person name="Stroehlein A.J."/>
            <person name="Korhonen P.K."/>
            <person name="Chong T.M."/>
            <person name="Lim Y.L."/>
            <person name="Chan K.G."/>
            <person name="Webster B."/>
            <person name="Rollinson D."/>
            <person name="Brindley P.J."/>
            <person name="Gasser R.B."/>
            <person name="Young N.D."/>
        </authorList>
    </citation>
    <scope>NUCLEOTIDE SEQUENCE</scope>
</reference>
<feature type="transmembrane region" description="Helical" evidence="5">
    <location>
        <begin position="235"/>
        <end position="256"/>
    </location>
</feature>
<evidence type="ECO:0000313" key="6">
    <source>
        <dbReference type="EMBL" id="KAH9596879.1"/>
    </source>
</evidence>
<keyword evidence="3 5" id="KW-1133">Transmembrane helix</keyword>
<reference evidence="6" key="3">
    <citation type="submission" date="2021-06" db="EMBL/GenBank/DDBJ databases">
        <title>Chromosome-level genome assembly for S. haematobium.</title>
        <authorList>
            <person name="Stroehlein A.J."/>
        </authorList>
    </citation>
    <scope>NUCLEOTIDE SEQUENCE</scope>
</reference>
<dbReference type="GO" id="GO:0005886">
    <property type="term" value="C:plasma membrane"/>
    <property type="evidence" value="ECO:0007669"/>
    <property type="project" value="TreeGrafter"/>
</dbReference>
<comment type="subcellular location">
    <subcellularLocation>
        <location evidence="1">Membrane</location>
        <topology evidence="1">Multi-pass membrane protein</topology>
    </subcellularLocation>
</comment>
<dbReference type="InterPro" id="IPR018499">
    <property type="entry name" value="Tetraspanin/Peripherin"/>
</dbReference>
<feature type="transmembrane region" description="Helical" evidence="5">
    <location>
        <begin position="207"/>
        <end position="228"/>
    </location>
</feature>
<dbReference type="GeneID" id="75576925"/>
<evidence type="ECO:0008006" key="8">
    <source>
        <dbReference type="Google" id="ProtNLM"/>
    </source>
</evidence>
<dbReference type="SUPFAM" id="SSF48652">
    <property type="entry name" value="Tetraspanin"/>
    <property type="match status" value="2"/>
</dbReference>
<reference evidence="6" key="4">
    <citation type="journal article" date="2022" name="PLoS Pathog.">
        <title>Chromosome-level genome of Schistosoma haematobium underpins genome-wide explorations of molecular variation.</title>
        <authorList>
            <person name="Stroehlein A.J."/>
            <person name="Korhonen P.K."/>
            <person name="Lee V.V."/>
            <person name="Ralph S.A."/>
            <person name="Mentink-Kane M."/>
            <person name="You H."/>
            <person name="McManus D.P."/>
            <person name="Tchuente L.T."/>
            <person name="Stothard J.R."/>
            <person name="Kaur P."/>
            <person name="Dudchenko O."/>
            <person name="Aiden E.L."/>
            <person name="Yang B."/>
            <person name="Yang H."/>
            <person name="Emery A.M."/>
            <person name="Webster B.L."/>
            <person name="Brindley P.J."/>
            <person name="Rollinson D."/>
            <person name="Chang B.C.H."/>
            <person name="Gasser R.B."/>
            <person name="Young N.D."/>
        </authorList>
    </citation>
    <scope>NUCLEOTIDE SEQUENCE</scope>
</reference>
<keyword evidence="4 5" id="KW-0472">Membrane</keyword>
<dbReference type="Pfam" id="PF00335">
    <property type="entry name" value="Tetraspanin"/>
    <property type="match status" value="2"/>
</dbReference>
<dbReference type="InterPro" id="IPR008952">
    <property type="entry name" value="Tetraspanin_EC2_sf"/>
</dbReference>
<evidence type="ECO:0000256" key="5">
    <source>
        <dbReference type="SAM" id="Phobius"/>
    </source>
</evidence>
<dbReference type="RefSeq" id="XP_051075473.1">
    <property type="nucleotide sequence ID" value="XM_051209987.1"/>
</dbReference>
<reference evidence="6" key="1">
    <citation type="journal article" date="2012" name="Nat. Genet.">
        <title>Whole-genome sequence of Schistosoma haematobium.</title>
        <authorList>
            <person name="Young N.D."/>
            <person name="Jex A.R."/>
            <person name="Li B."/>
            <person name="Liu S."/>
            <person name="Yang L."/>
            <person name="Xiong Z."/>
            <person name="Li Y."/>
            <person name="Cantacessi C."/>
            <person name="Hall R.S."/>
            <person name="Xu X."/>
            <person name="Chen F."/>
            <person name="Wu X."/>
            <person name="Zerlotini A."/>
            <person name="Oliveira G."/>
            <person name="Hofmann A."/>
            <person name="Zhang G."/>
            <person name="Fang X."/>
            <person name="Kang Y."/>
            <person name="Campbell B.E."/>
            <person name="Loukas A."/>
            <person name="Ranganathan S."/>
            <person name="Rollinson D."/>
            <person name="Rinaldi G."/>
            <person name="Brindley P.J."/>
            <person name="Yang H."/>
            <person name="Wang J."/>
            <person name="Wang J."/>
            <person name="Gasser R.B."/>
        </authorList>
    </citation>
    <scope>NUCLEOTIDE SEQUENCE</scope>
</reference>
<dbReference type="EMBL" id="AMPZ03000001">
    <property type="protein sequence ID" value="KAH9596879.1"/>
    <property type="molecule type" value="Genomic_DNA"/>
</dbReference>
<dbReference type="KEGG" id="shx:MS3_00002411"/>
<protein>
    <recommendedName>
        <fullName evidence="8">Tetraspanin</fullName>
    </recommendedName>
</protein>
<dbReference type="PANTHER" id="PTHR19282">
    <property type="entry name" value="TETRASPANIN"/>
    <property type="match status" value="1"/>
</dbReference>
<feature type="transmembrane region" description="Helical" evidence="5">
    <location>
        <begin position="79"/>
        <end position="100"/>
    </location>
</feature>
<evidence type="ECO:0000256" key="2">
    <source>
        <dbReference type="ARBA" id="ARBA00022692"/>
    </source>
</evidence>
<organism evidence="6 7">
    <name type="scientific">Schistosoma haematobium</name>
    <name type="common">Blood fluke</name>
    <dbReference type="NCBI Taxonomy" id="6185"/>
    <lineage>
        <taxon>Eukaryota</taxon>
        <taxon>Metazoa</taxon>
        <taxon>Spiralia</taxon>
        <taxon>Lophotrochozoa</taxon>
        <taxon>Platyhelminthes</taxon>
        <taxon>Trematoda</taxon>
        <taxon>Digenea</taxon>
        <taxon>Strigeidida</taxon>
        <taxon>Schistosomatoidea</taxon>
        <taxon>Schistosomatidae</taxon>
        <taxon>Schistosoma</taxon>
    </lineage>
</organism>
<gene>
    <name evidence="6" type="ORF">MS3_00002411</name>
</gene>
<proteinExistence type="predicted"/>
<feature type="transmembrane region" description="Helical" evidence="5">
    <location>
        <begin position="12"/>
        <end position="31"/>
    </location>
</feature>
<evidence type="ECO:0000256" key="1">
    <source>
        <dbReference type="ARBA" id="ARBA00004141"/>
    </source>
</evidence>
<name>A0A922LZB6_SCHHA</name>
<dbReference type="CTD" id="75576925"/>
<evidence type="ECO:0000256" key="4">
    <source>
        <dbReference type="ARBA" id="ARBA00023136"/>
    </source>
</evidence>
<comment type="caution">
    <text evidence="6">The sequence shown here is derived from an EMBL/GenBank/DDBJ whole genome shotgun (WGS) entry which is preliminary data.</text>
</comment>
<keyword evidence="2 5" id="KW-0812">Transmembrane</keyword>
<dbReference type="CDD" id="cd03127">
    <property type="entry name" value="tetraspanin_LEL"/>
    <property type="match status" value="1"/>
</dbReference>
<evidence type="ECO:0000256" key="3">
    <source>
        <dbReference type="ARBA" id="ARBA00022989"/>
    </source>
</evidence>
<evidence type="ECO:0000313" key="7">
    <source>
        <dbReference type="Proteomes" id="UP000471633"/>
    </source>
</evidence>
<accession>A0A922LZB6</accession>
<dbReference type="Gene3D" id="1.10.1450.10">
    <property type="entry name" value="Tetraspanin"/>
    <property type="match status" value="2"/>
</dbReference>
<sequence>MLLSSESWTKIFILCNCSFVVFGVVLLTLGIQPQITLNQFRTILQNAKPEIFLVVSISGGLDVLGSFVGIYGHSKKQKVIIYMNIFVLFIVTCVWIGMAFKVALTEDRFLNLVNSSLSSTVKEYEKRVDYHMEFDELQKSFYCCGANSENDYRHPQYTRSVLTPDSCKYDRFAYPKVFGVVLLTLGIQPQITLNQFRNILQNAKPEIFLVVSISGGLGVLGSFVGIYGHSKKQKVIIYMNIFVLFIVTCVWIGMAFKVALTEDRFLNLVNSSLSSTVKEYGKRVDYQMGFDHLQKTFYCCGASSYKDYPYTNHGQTSHLPTSCKYDKFAYPKGCVSAIIEYTQTYLNIIMYLCFTFGIIQALYLILSIMRIRKFEGDDFLSA</sequence>
<keyword evidence="7" id="KW-1185">Reference proteome</keyword>
<dbReference type="AlphaFoldDB" id="A0A922LZB6"/>
<dbReference type="PANTHER" id="PTHR19282:SF515">
    <property type="entry name" value="TETRASPANIN"/>
    <property type="match status" value="1"/>
</dbReference>
<feature type="transmembrane region" description="Helical" evidence="5">
    <location>
        <begin position="348"/>
        <end position="366"/>
    </location>
</feature>
<dbReference type="Proteomes" id="UP000471633">
    <property type="component" value="Unassembled WGS sequence"/>
</dbReference>